<dbReference type="SMART" id="SM00567">
    <property type="entry name" value="EZ_HEAT"/>
    <property type="match status" value="3"/>
</dbReference>
<dbReference type="GO" id="GO:0016491">
    <property type="term" value="F:oxidoreductase activity"/>
    <property type="evidence" value="ECO:0007669"/>
    <property type="project" value="TreeGrafter"/>
</dbReference>
<dbReference type="Proteomes" id="UP000468766">
    <property type="component" value="Unassembled WGS sequence"/>
</dbReference>
<gene>
    <name evidence="1" type="ORF">F9B85_04480</name>
</gene>
<evidence type="ECO:0000313" key="2">
    <source>
        <dbReference type="Proteomes" id="UP000468766"/>
    </source>
</evidence>
<dbReference type="Gene3D" id="1.25.10.10">
    <property type="entry name" value="Leucine-rich Repeat Variant"/>
    <property type="match status" value="1"/>
</dbReference>
<dbReference type="PANTHER" id="PTHR12697">
    <property type="entry name" value="PBS LYASE HEAT-LIKE PROTEIN"/>
    <property type="match status" value="1"/>
</dbReference>
<accession>A0A6I0F1R3</accession>
<dbReference type="InterPro" id="IPR011989">
    <property type="entry name" value="ARM-like"/>
</dbReference>
<reference evidence="1 2" key="1">
    <citation type="submission" date="2019-10" db="EMBL/GenBank/DDBJ databases">
        <title>Whole-genome sequence of the extremophile Heliorestis acidaminivorans DSM 24790.</title>
        <authorList>
            <person name="Kyndt J.A."/>
            <person name="Meyer T.E."/>
        </authorList>
    </citation>
    <scope>NUCLEOTIDE SEQUENCE [LARGE SCALE GENOMIC DNA]</scope>
    <source>
        <strain evidence="1 2">DSM 24790</strain>
    </source>
</reference>
<keyword evidence="2" id="KW-1185">Reference proteome</keyword>
<evidence type="ECO:0000313" key="1">
    <source>
        <dbReference type="EMBL" id="KAB2953871.1"/>
    </source>
</evidence>
<dbReference type="InterPro" id="IPR004155">
    <property type="entry name" value="PBS_lyase_HEAT"/>
</dbReference>
<comment type="caution">
    <text evidence="1">The sequence shown here is derived from an EMBL/GenBank/DDBJ whole genome shotgun (WGS) entry which is preliminary data.</text>
</comment>
<proteinExistence type="predicted"/>
<dbReference type="PANTHER" id="PTHR12697:SF5">
    <property type="entry name" value="DEOXYHYPUSINE HYDROXYLASE"/>
    <property type="match status" value="1"/>
</dbReference>
<dbReference type="EMBL" id="WBXO01000002">
    <property type="protein sequence ID" value="KAB2953871.1"/>
    <property type="molecule type" value="Genomic_DNA"/>
</dbReference>
<dbReference type="Pfam" id="PF13646">
    <property type="entry name" value="HEAT_2"/>
    <property type="match status" value="1"/>
</dbReference>
<sequence length="336" mass="37816">MEGKISWWQKWFFRKTKPREGIELVKYLLSKLEEGLPPTAEELASVKKASLEDRARWWREAVQGTSSPALYCEVADQTASASATELLDTRGTAWRLARILNLETYWLSLIETPGAEKKEELLEVIGKLPIPQALPVLKKALLGHGPAVGFTATMLLAQRPEEEVTDFFLSVLHRQEGGPWMDRAARGLSARRILKGKEIWQKLIVMTNHEKIEIRLRAWEVVISFGPPTEQEEWPGLDRALCRGLSDSSEKVRAQVAVAAGVLARPTLVEKLIESLQDPEARVRAEAARSLGRLGSLELLRPSYQEKVVQTLQHCLEDEDYRVNGCAHQALQALSR</sequence>
<organism evidence="1 2">
    <name type="scientific">Heliorestis acidaminivorans</name>
    <dbReference type="NCBI Taxonomy" id="553427"/>
    <lineage>
        <taxon>Bacteria</taxon>
        <taxon>Bacillati</taxon>
        <taxon>Bacillota</taxon>
        <taxon>Clostridia</taxon>
        <taxon>Eubacteriales</taxon>
        <taxon>Heliobacteriaceae</taxon>
        <taxon>Heliorestis</taxon>
    </lineage>
</organism>
<name>A0A6I0F1R3_9FIRM</name>
<dbReference type="InterPro" id="IPR016024">
    <property type="entry name" value="ARM-type_fold"/>
</dbReference>
<protein>
    <submittedName>
        <fullName evidence="1">HEAT repeat domain-containing protein</fullName>
    </submittedName>
</protein>
<dbReference type="SUPFAM" id="SSF48371">
    <property type="entry name" value="ARM repeat"/>
    <property type="match status" value="1"/>
</dbReference>
<dbReference type="OrthoDB" id="2082868at2"/>
<dbReference type="AlphaFoldDB" id="A0A6I0F1R3"/>
<dbReference type="RefSeq" id="WP_151618934.1">
    <property type="nucleotide sequence ID" value="NZ_WBXO01000002.1"/>
</dbReference>